<evidence type="ECO:0008006" key="4">
    <source>
        <dbReference type="Google" id="ProtNLM"/>
    </source>
</evidence>
<gene>
    <name evidence="2" type="ORF">FZC78_01365</name>
</gene>
<reference evidence="2 3" key="1">
    <citation type="submission" date="2019-08" db="EMBL/GenBank/DDBJ databases">
        <title>Bacillus genomes from the desert of Cuatro Cienegas, Coahuila.</title>
        <authorList>
            <person name="Olmedo-Alvarez G."/>
        </authorList>
    </citation>
    <scope>NUCLEOTIDE SEQUENCE [LARGE SCALE GENOMIC DNA]</scope>
    <source>
        <strain evidence="2 3">CH34_1T</strain>
    </source>
</reference>
<name>A0A5D4P292_9BACI</name>
<feature type="region of interest" description="Disordered" evidence="1">
    <location>
        <begin position="43"/>
        <end position="63"/>
    </location>
</feature>
<dbReference type="Pfam" id="PF14039">
    <property type="entry name" value="YusW"/>
    <property type="match status" value="1"/>
</dbReference>
<organism evidence="2 3">
    <name type="scientific">Rossellomorea vietnamensis</name>
    <dbReference type="NCBI Taxonomy" id="218284"/>
    <lineage>
        <taxon>Bacteria</taxon>
        <taxon>Bacillati</taxon>
        <taxon>Bacillota</taxon>
        <taxon>Bacilli</taxon>
        <taxon>Bacillales</taxon>
        <taxon>Bacillaceae</taxon>
        <taxon>Rossellomorea</taxon>
    </lineage>
</organism>
<dbReference type="OrthoDB" id="2452750at2"/>
<dbReference type="Proteomes" id="UP000322267">
    <property type="component" value="Unassembled WGS sequence"/>
</dbReference>
<evidence type="ECO:0000313" key="3">
    <source>
        <dbReference type="Proteomes" id="UP000322267"/>
    </source>
</evidence>
<dbReference type="AlphaFoldDB" id="A0A5D4P292"/>
<sequence length="179" mass="20362">MFEKSFLGLKNSSRNFKGVFFMKKLFTVGTALSITLMLGACQDSEEGQNESQEEVQNPEEGQDADTVIAYDYFDMKVDYQDLENAYAVEYEKEGEGQDVDITDNINNKEYDTTDDSVAFGDIQPAFSELEFDEDTPDEEVAQQLVDAFGLREDYERIELEVDFTEGGEKNFTYENPSNS</sequence>
<protein>
    <recommendedName>
        <fullName evidence="4">YusW-like protein</fullName>
    </recommendedName>
</protein>
<evidence type="ECO:0000256" key="1">
    <source>
        <dbReference type="SAM" id="MobiDB-lite"/>
    </source>
</evidence>
<comment type="caution">
    <text evidence="2">The sequence shown here is derived from an EMBL/GenBank/DDBJ whole genome shotgun (WGS) entry which is preliminary data.</text>
</comment>
<accession>A0A5D4P292</accession>
<dbReference type="EMBL" id="VTEI01000001">
    <property type="protein sequence ID" value="TYS19704.1"/>
    <property type="molecule type" value="Genomic_DNA"/>
</dbReference>
<evidence type="ECO:0000313" key="2">
    <source>
        <dbReference type="EMBL" id="TYS19704.1"/>
    </source>
</evidence>
<proteinExistence type="predicted"/>
<dbReference type="InterPro" id="IPR025623">
    <property type="entry name" value="YusW"/>
</dbReference>